<evidence type="ECO:0000313" key="2">
    <source>
        <dbReference type="EMBL" id="GAA2047751.1"/>
    </source>
</evidence>
<dbReference type="RefSeq" id="WP_344669156.1">
    <property type="nucleotide sequence ID" value="NZ_BAAAQN010000044.1"/>
</dbReference>
<dbReference type="Proteomes" id="UP001500751">
    <property type="component" value="Unassembled WGS sequence"/>
</dbReference>
<dbReference type="InterPro" id="IPR002734">
    <property type="entry name" value="RibDG_C"/>
</dbReference>
<dbReference type="InterPro" id="IPR024072">
    <property type="entry name" value="DHFR-like_dom_sf"/>
</dbReference>
<evidence type="ECO:0000313" key="3">
    <source>
        <dbReference type="Proteomes" id="UP001500751"/>
    </source>
</evidence>
<sequence>MTNTAPDTTTDTVRWHITMSLDGFITGPDQSMDFVSAHASRMPASAREVVRTTGALLGGRGWYDVAMERYNGLDGVYGGGWRGPVFVMTNRPVPGDADPSITFLSGTIADGVAAARKAADGQDVVVFGANTARQCLEAGLLDEILVHIAPVLLGDGVRLVSGPALGVTLERVEVAETDQLTDLRFRVLK</sequence>
<dbReference type="PANTHER" id="PTHR38011:SF12">
    <property type="entry name" value="BIFUNCTIONAL DEAMINASE-REDUCTASE DOMAIN PROTEIN"/>
    <property type="match status" value="1"/>
</dbReference>
<reference evidence="2 3" key="1">
    <citation type="journal article" date="2019" name="Int. J. Syst. Evol. Microbiol.">
        <title>The Global Catalogue of Microorganisms (GCM) 10K type strain sequencing project: providing services to taxonomists for standard genome sequencing and annotation.</title>
        <authorList>
            <consortium name="The Broad Institute Genomics Platform"/>
            <consortium name="The Broad Institute Genome Sequencing Center for Infectious Disease"/>
            <person name="Wu L."/>
            <person name="Ma J."/>
        </authorList>
    </citation>
    <scope>NUCLEOTIDE SEQUENCE [LARGE SCALE GENOMIC DNA]</scope>
    <source>
        <strain evidence="2 3">JCM 16014</strain>
    </source>
</reference>
<dbReference type="EMBL" id="BAAAQN010000044">
    <property type="protein sequence ID" value="GAA2047751.1"/>
    <property type="molecule type" value="Genomic_DNA"/>
</dbReference>
<dbReference type="PANTHER" id="PTHR38011">
    <property type="entry name" value="DIHYDROFOLATE REDUCTASE FAMILY PROTEIN (AFU_ORTHOLOGUE AFUA_8G06820)"/>
    <property type="match status" value="1"/>
</dbReference>
<dbReference type="Gene3D" id="3.40.430.10">
    <property type="entry name" value="Dihydrofolate Reductase, subunit A"/>
    <property type="match status" value="1"/>
</dbReference>
<comment type="caution">
    <text evidence="2">The sequence shown here is derived from an EMBL/GenBank/DDBJ whole genome shotgun (WGS) entry which is preliminary data.</text>
</comment>
<protein>
    <submittedName>
        <fullName evidence="2">Dihydrofolate reductase family protein</fullName>
    </submittedName>
</protein>
<gene>
    <name evidence="2" type="ORF">GCM10009839_61260</name>
</gene>
<dbReference type="Pfam" id="PF01872">
    <property type="entry name" value="RibD_C"/>
    <property type="match status" value="1"/>
</dbReference>
<evidence type="ECO:0000259" key="1">
    <source>
        <dbReference type="Pfam" id="PF01872"/>
    </source>
</evidence>
<dbReference type="SUPFAM" id="SSF53597">
    <property type="entry name" value="Dihydrofolate reductase-like"/>
    <property type="match status" value="1"/>
</dbReference>
<feature type="domain" description="Bacterial bifunctional deaminase-reductase C-terminal" evidence="1">
    <location>
        <begin position="112"/>
        <end position="176"/>
    </location>
</feature>
<dbReference type="InterPro" id="IPR050765">
    <property type="entry name" value="Riboflavin_Biosynth_HTPR"/>
</dbReference>
<keyword evidence="3" id="KW-1185">Reference proteome</keyword>
<accession>A0ABN2V0N7</accession>
<proteinExistence type="predicted"/>
<organism evidence="2 3">
    <name type="scientific">Catenulispora yoronensis</name>
    <dbReference type="NCBI Taxonomy" id="450799"/>
    <lineage>
        <taxon>Bacteria</taxon>
        <taxon>Bacillati</taxon>
        <taxon>Actinomycetota</taxon>
        <taxon>Actinomycetes</taxon>
        <taxon>Catenulisporales</taxon>
        <taxon>Catenulisporaceae</taxon>
        <taxon>Catenulispora</taxon>
    </lineage>
</organism>
<name>A0ABN2V0N7_9ACTN</name>